<reference evidence="12" key="1">
    <citation type="submission" date="2021-01" db="EMBL/GenBank/DDBJ databases">
        <title>Whole genome shotgun sequence of Actinocatenispora rupis NBRC 107355.</title>
        <authorList>
            <person name="Komaki H."/>
            <person name="Tamura T."/>
        </authorList>
    </citation>
    <scope>NUCLEOTIDE SEQUENCE</scope>
    <source>
        <strain evidence="12">NBRC 107355</strain>
    </source>
</reference>
<evidence type="ECO:0000256" key="5">
    <source>
        <dbReference type="ARBA" id="ARBA00022630"/>
    </source>
</evidence>
<dbReference type="RefSeq" id="WP_203656797.1">
    <property type="nucleotide sequence ID" value="NZ_BAAAZM010000019.1"/>
</dbReference>
<feature type="domain" description="NADH-ubiquinone oxidoreductase 51kDa subunit iron-sulphur binding" evidence="11">
    <location>
        <begin position="306"/>
        <end position="350"/>
    </location>
</feature>
<comment type="cofactor">
    <cofactor evidence="1">
        <name>FMN</name>
        <dbReference type="ChEBI" id="CHEBI:58210"/>
    </cofactor>
</comment>
<dbReference type="GO" id="GO:0045333">
    <property type="term" value="P:cellular respiration"/>
    <property type="evidence" value="ECO:0007669"/>
    <property type="project" value="TreeGrafter"/>
</dbReference>
<dbReference type="AlphaFoldDB" id="A0A8J3N976"/>
<dbReference type="InterPro" id="IPR019575">
    <property type="entry name" value="Nuop51_4Fe4S-bd"/>
</dbReference>
<dbReference type="InterPro" id="IPR050837">
    <property type="entry name" value="ComplexI_51kDa_subunit"/>
</dbReference>
<dbReference type="GO" id="GO:0046872">
    <property type="term" value="F:metal ion binding"/>
    <property type="evidence" value="ECO:0007669"/>
    <property type="project" value="UniProtKB-KW"/>
</dbReference>
<evidence type="ECO:0000256" key="9">
    <source>
        <dbReference type="ARBA" id="ARBA00023014"/>
    </source>
</evidence>
<evidence type="ECO:0000256" key="10">
    <source>
        <dbReference type="SAM" id="MobiDB-lite"/>
    </source>
</evidence>
<dbReference type="InterPro" id="IPR011538">
    <property type="entry name" value="Nuo51_FMN-bd"/>
</dbReference>
<keyword evidence="8" id="KW-0408">Iron</keyword>
<organism evidence="12 13">
    <name type="scientific">Actinocatenispora rupis</name>
    <dbReference type="NCBI Taxonomy" id="519421"/>
    <lineage>
        <taxon>Bacteria</taxon>
        <taxon>Bacillati</taxon>
        <taxon>Actinomycetota</taxon>
        <taxon>Actinomycetes</taxon>
        <taxon>Micromonosporales</taxon>
        <taxon>Micromonosporaceae</taxon>
        <taxon>Actinocatenispora</taxon>
    </lineage>
</organism>
<proteinExistence type="inferred from homology"/>
<evidence type="ECO:0000256" key="8">
    <source>
        <dbReference type="ARBA" id="ARBA00023004"/>
    </source>
</evidence>
<evidence type="ECO:0000256" key="6">
    <source>
        <dbReference type="ARBA" id="ARBA00022643"/>
    </source>
</evidence>
<accession>A0A8J3N976</accession>
<dbReference type="Gene3D" id="3.10.20.600">
    <property type="match status" value="1"/>
</dbReference>
<keyword evidence="4" id="KW-0004">4Fe-4S</keyword>
<evidence type="ECO:0000313" key="13">
    <source>
        <dbReference type="Proteomes" id="UP000612808"/>
    </source>
</evidence>
<dbReference type="InterPro" id="IPR037207">
    <property type="entry name" value="Nuop51_4Fe4S-bd_sf"/>
</dbReference>
<dbReference type="GO" id="GO:0003954">
    <property type="term" value="F:NADH dehydrogenase activity"/>
    <property type="evidence" value="ECO:0007669"/>
    <property type="project" value="TreeGrafter"/>
</dbReference>
<dbReference type="SUPFAM" id="SSF142984">
    <property type="entry name" value="Nqo1 middle domain-like"/>
    <property type="match status" value="1"/>
</dbReference>
<evidence type="ECO:0000313" key="12">
    <source>
        <dbReference type="EMBL" id="GID11059.1"/>
    </source>
</evidence>
<dbReference type="Pfam" id="PF01512">
    <property type="entry name" value="Complex1_51K"/>
    <property type="match status" value="1"/>
</dbReference>
<keyword evidence="13" id="KW-1185">Reference proteome</keyword>
<protein>
    <submittedName>
        <fullName evidence="12">NADH dehydrogenase</fullName>
    </submittedName>
</protein>
<dbReference type="SUPFAM" id="SSF142019">
    <property type="entry name" value="Nqo1 FMN-binding domain-like"/>
    <property type="match status" value="1"/>
</dbReference>
<dbReference type="Gene3D" id="3.40.50.11540">
    <property type="entry name" value="NADH-ubiquinone oxidoreductase 51kDa subunit"/>
    <property type="match status" value="1"/>
</dbReference>
<dbReference type="GO" id="GO:0051539">
    <property type="term" value="F:4 iron, 4 sulfur cluster binding"/>
    <property type="evidence" value="ECO:0007669"/>
    <property type="project" value="UniProtKB-KW"/>
</dbReference>
<comment type="caution">
    <text evidence="12">The sequence shown here is derived from an EMBL/GenBank/DDBJ whole genome shotgun (WGS) entry which is preliminary data.</text>
</comment>
<dbReference type="InterPro" id="IPR019554">
    <property type="entry name" value="Soluble_ligand-bd"/>
</dbReference>
<gene>
    <name evidence="12" type="ORF">Aru02nite_19480</name>
</gene>
<evidence type="ECO:0000256" key="2">
    <source>
        <dbReference type="ARBA" id="ARBA00001966"/>
    </source>
</evidence>
<keyword evidence="9" id="KW-0411">Iron-sulfur</keyword>
<name>A0A8J3N976_9ACTN</name>
<evidence type="ECO:0000256" key="7">
    <source>
        <dbReference type="ARBA" id="ARBA00022723"/>
    </source>
</evidence>
<dbReference type="Pfam" id="PF10589">
    <property type="entry name" value="NADH_4Fe-4S"/>
    <property type="match status" value="1"/>
</dbReference>
<dbReference type="PANTHER" id="PTHR11780">
    <property type="entry name" value="NADH-UBIQUINONE OXIDOREDUCTASE FLAVOPROTEIN 1 NDUFV1"/>
    <property type="match status" value="1"/>
</dbReference>
<dbReference type="Pfam" id="PF10531">
    <property type="entry name" value="SLBB"/>
    <property type="match status" value="1"/>
</dbReference>
<comment type="similarity">
    <text evidence="3">Belongs to the complex I 51 kDa subunit family.</text>
</comment>
<dbReference type="Gene3D" id="1.20.1440.230">
    <property type="entry name" value="NADH-ubiquinone oxidoreductase 51kDa subunit, iron-sulphur binding domain"/>
    <property type="match status" value="1"/>
</dbReference>
<evidence type="ECO:0000256" key="3">
    <source>
        <dbReference type="ARBA" id="ARBA00007523"/>
    </source>
</evidence>
<keyword evidence="5" id="KW-0285">Flavoprotein</keyword>
<evidence type="ECO:0000256" key="4">
    <source>
        <dbReference type="ARBA" id="ARBA00022485"/>
    </source>
</evidence>
<feature type="region of interest" description="Disordered" evidence="10">
    <location>
        <begin position="396"/>
        <end position="417"/>
    </location>
</feature>
<comment type="cofactor">
    <cofactor evidence="2">
        <name>[4Fe-4S] cluster</name>
        <dbReference type="ChEBI" id="CHEBI:49883"/>
    </cofactor>
</comment>
<dbReference type="PANTHER" id="PTHR11780:SF10">
    <property type="entry name" value="NADH DEHYDROGENASE [UBIQUINONE] FLAVOPROTEIN 1, MITOCHONDRIAL"/>
    <property type="match status" value="1"/>
</dbReference>
<dbReference type="Proteomes" id="UP000612808">
    <property type="component" value="Unassembled WGS sequence"/>
</dbReference>
<sequence length="417" mass="42505">MTCAEPLNDTGRLLSGAAPGLAAHRARYGPAPVLGGPGELVALVTAAGLRGRGGSGFPTARKIAAVAAASRRPVVVVNACESEPASAKDATLLRHAPRLVLDGALVAARALGADTVVLCVHRGTPLVGWLRAEVAARTGDGVAWQVAEVPRRYVASEASALTRFLTTGEARPAAKPPRPERRGVRRRPTLVDNAETLAHLALIARYGPGWYRSVGTAGDPGTTLVTVGGAVARPGVYEIALGTPVGAVLARAGGPTAELSATLVGGYAGTWVTDPGTPLTHDPAGRYGATVGAGVLVALPAAACGIAETARILGYLADESAGQCGPCAFGLPAVADDLARLAAGRPDPDLHDRLVRRVGVIAGRGACAHPTGAVRLAGSVRHAFAADVRAHLSGRPCRPHPPVLPLPAPHERDRTWQ</sequence>
<evidence type="ECO:0000256" key="1">
    <source>
        <dbReference type="ARBA" id="ARBA00001917"/>
    </source>
</evidence>
<feature type="compositionally biased region" description="Pro residues" evidence="10">
    <location>
        <begin position="399"/>
        <end position="408"/>
    </location>
</feature>
<evidence type="ECO:0000259" key="11">
    <source>
        <dbReference type="SMART" id="SM00928"/>
    </source>
</evidence>
<dbReference type="EMBL" id="BOMB01000010">
    <property type="protein sequence ID" value="GID11059.1"/>
    <property type="molecule type" value="Genomic_DNA"/>
</dbReference>
<keyword evidence="6" id="KW-0288">FMN</keyword>
<dbReference type="SUPFAM" id="SSF140490">
    <property type="entry name" value="Nqo1C-terminal domain-like"/>
    <property type="match status" value="1"/>
</dbReference>
<dbReference type="SMART" id="SM00928">
    <property type="entry name" value="NADH_4Fe-4S"/>
    <property type="match status" value="1"/>
</dbReference>
<dbReference type="InterPro" id="IPR037225">
    <property type="entry name" value="Nuo51_FMN-bd_sf"/>
</dbReference>
<keyword evidence="7" id="KW-0479">Metal-binding</keyword>